<evidence type="ECO:0000313" key="3">
    <source>
        <dbReference type="EnsemblMetazoa" id="ISCW005221-PA"/>
    </source>
</evidence>
<keyword evidence="4" id="KW-1185">Reference proteome</keyword>
<dbReference type="PaxDb" id="6945-B7PIK5"/>
<protein>
    <submittedName>
        <fullName evidence="2 3">Uncharacterized protein</fullName>
    </submittedName>
</protein>
<sequence>PPFPAHSQDLTRSHDGGTPSPHSSTQNTPSRAIRPLSQLTSSNHPPPPPSQLPAPLNGAISNEAPPPPPPFHRCPTELW</sequence>
<proteinExistence type="predicted"/>
<dbReference type="EMBL" id="DS719775">
    <property type="protein sequence ID" value="EEC06427.1"/>
    <property type="molecule type" value="Genomic_DNA"/>
</dbReference>
<gene>
    <name evidence="2" type="ORF">IscW_ISCW005221</name>
</gene>
<feature type="compositionally biased region" description="Polar residues" evidence="1">
    <location>
        <begin position="20"/>
        <end position="30"/>
    </location>
</feature>
<accession>B7PIK5</accession>
<name>B7PIK5_IXOSC</name>
<feature type="region of interest" description="Disordered" evidence="1">
    <location>
        <begin position="1"/>
        <end position="79"/>
    </location>
</feature>
<feature type="non-terminal residue" evidence="2">
    <location>
        <position position="1"/>
    </location>
</feature>
<evidence type="ECO:0000313" key="4">
    <source>
        <dbReference type="Proteomes" id="UP000001555"/>
    </source>
</evidence>
<feature type="non-terminal residue" evidence="2">
    <location>
        <position position="79"/>
    </location>
</feature>
<dbReference type="Proteomes" id="UP000001555">
    <property type="component" value="Unassembled WGS sequence"/>
</dbReference>
<dbReference type="VEuPathDB" id="VectorBase:ISCW005221"/>
<organism>
    <name type="scientific">Ixodes scapularis</name>
    <name type="common">Black-legged tick</name>
    <name type="synonym">Deer tick</name>
    <dbReference type="NCBI Taxonomy" id="6945"/>
    <lineage>
        <taxon>Eukaryota</taxon>
        <taxon>Metazoa</taxon>
        <taxon>Ecdysozoa</taxon>
        <taxon>Arthropoda</taxon>
        <taxon>Chelicerata</taxon>
        <taxon>Arachnida</taxon>
        <taxon>Acari</taxon>
        <taxon>Parasitiformes</taxon>
        <taxon>Ixodida</taxon>
        <taxon>Ixodoidea</taxon>
        <taxon>Ixodidae</taxon>
        <taxon>Ixodinae</taxon>
        <taxon>Ixodes</taxon>
    </lineage>
</organism>
<evidence type="ECO:0000313" key="2">
    <source>
        <dbReference type="EMBL" id="EEC06427.1"/>
    </source>
</evidence>
<reference evidence="3" key="2">
    <citation type="submission" date="2020-05" db="UniProtKB">
        <authorList>
            <consortium name="EnsemblMetazoa"/>
        </authorList>
    </citation>
    <scope>IDENTIFICATION</scope>
    <source>
        <strain evidence="3">wikel</strain>
    </source>
</reference>
<dbReference type="AlphaFoldDB" id="B7PIK5"/>
<evidence type="ECO:0000256" key="1">
    <source>
        <dbReference type="SAM" id="MobiDB-lite"/>
    </source>
</evidence>
<reference evidence="2 4" key="1">
    <citation type="submission" date="2008-03" db="EMBL/GenBank/DDBJ databases">
        <title>Annotation of Ixodes scapularis.</title>
        <authorList>
            <consortium name="Ixodes scapularis Genome Project Consortium"/>
            <person name="Caler E."/>
            <person name="Hannick L.I."/>
            <person name="Bidwell S."/>
            <person name="Joardar V."/>
            <person name="Thiagarajan M."/>
            <person name="Amedeo P."/>
            <person name="Galinsky K.J."/>
            <person name="Schobel S."/>
            <person name="Inman J."/>
            <person name="Hostetler J."/>
            <person name="Miller J."/>
            <person name="Hammond M."/>
            <person name="Megy K."/>
            <person name="Lawson D."/>
            <person name="Kodira C."/>
            <person name="Sutton G."/>
            <person name="Meyer J."/>
            <person name="Hill C.A."/>
            <person name="Birren B."/>
            <person name="Nene V."/>
            <person name="Collins F."/>
            <person name="Alarcon-Chaidez F."/>
            <person name="Wikel S."/>
            <person name="Strausberg R."/>
        </authorList>
    </citation>
    <scope>NUCLEOTIDE SEQUENCE [LARGE SCALE GENOMIC DNA]</scope>
    <source>
        <strain evidence="4">Wikel</strain>
        <strain evidence="2">Wikel colony</strain>
    </source>
</reference>
<dbReference type="EnsemblMetazoa" id="ISCW005221-RA">
    <property type="protein sequence ID" value="ISCW005221-PA"/>
    <property type="gene ID" value="ISCW005221"/>
</dbReference>
<dbReference type="HOGENOM" id="CLU_2612841_0_0_1"/>
<dbReference type="InParanoid" id="B7PIK5"/>
<dbReference type="EMBL" id="ABJB010912223">
    <property type="status" value="NOT_ANNOTATED_CDS"/>
    <property type="molecule type" value="Genomic_DNA"/>
</dbReference>